<feature type="domain" description="YMGG-like Gly-zipper" evidence="2">
    <location>
        <begin position="30"/>
        <end position="72"/>
    </location>
</feature>
<evidence type="ECO:0000259" key="2">
    <source>
        <dbReference type="Pfam" id="PF13441"/>
    </source>
</evidence>
<dbReference type="Proteomes" id="UP000095347">
    <property type="component" value="Unassembled WGS sequence"/>
</dbReference>
<evidence type="ECO:0000313" key="3">
    <source>
        <dbReference type="EMBL" id="OEJ65263.1"/>
    </source>
</evidence>
<comment type="caution">
    <text evidence="3">The sequence shown here is derived from an EMBL/GenBank/DDBJ whole genome shotgun (WGS) entry which is preliminary data.</text>
</comment>
<name>A0A1E5Q571_9PROT</name>
<dbReference type="InterPro" id="IPR027367">
    <property type="entry name" value="Gly-zipper_YMGG"/>
</dbReference>
<feature type="region of interest" description="Disordered" evidence="1">
    <location>
        <begin position="65"/>
        <end position="84"/>
    </location>
</feature>
<sequence length="84" mass="7980">MNTSKFSSLKWIAVAAMFGLSACGNTTSDRAISGAGIGAGVGAVGGLLVGADPVSSAVIGGAVGAGTGALTSKDKIDLGNPAWK</sequence>
<protein>
    <recommendedName>
        <fullName evidence="2">YMGG-like Gly-zipper domain-containing protein</fullName>
    </recommendedName>
</protein>
<reference evidence="4" key="1">
    <citation type="submission" date="2016-07" db="EMBL/GenBank/DDBJ databases">
        <authorList>
            <person name="Florea S."/>
            <person name="Webb J.S."/>
            <person name="Jaromczyk J."/>
            <person name="Schardl C.L."/>
        </authorList>
    </citation>
    <scope>NUCLEOTIDE SEQUENCE [LARGE SCALE GENOMIC DNA]</scope>
    <source>
        <strain evidence="4">MV-1</strain>
    </source>
</reference>
<organism evidence="3 4">
    <name type="scientific">Magnetovibrio blakemorei</name>
    <dbReference type="NCBI Taxonomy" id="28181"/>
    <lineage>
        <taxon>Bacteria</taxon>
        <taxon>Pseudomonadati</taxon>
        <taxon>Pseudomonadota</taxon>
        <taxon>Alphaproteobacteria</taxon>
        <taxon>Rhodospirillales</taxon>
        <taxon>Magnetovibrionaceae</taxon>
        <taxon>Magnetovibrio</taxon>
    </lineage>
</organism>
<keyword evidence="4" id="KW-1185">Reference proteome</keyword>
<dbReference type="AlphaFoldDB" id="A0A1E5Q571"/>
<dbReference type="STRING" id="28181.BEN30_15025"/>
<dbReference type="Pfam" id="PF13441">
    <property type="entry name" value="Gly-zipper_YMGG"/>
    <property type="match status" value="1"/>
</dbReference>
<proteinExistence type="predicted"/>
<evidence type="ECO:0000313" key="4">
    <source>
        <dbReference type="Proteomes" id="UP000095347"/>
    </source>
</evidence>
<dbReference type="PROSITE" id="PS51257">
    <property type="entry name" value="PROKAR_LIPOPROTEIN"/>
    <property type="match status" value="1"/>
</dbReference>
<dbReference type="RefSeq" id="WP_069958892.1">
    <property type="nucleotide sequence ID" value="NZ_MCGG01000053.1"/>
</dbReference>
<gene>
    <name evidence="3" type="ORF">BEN30_15025</name>
</gene>
<accession>A0A1E5Q571</accession>
<evidence type="ECO:0000256" key="1">
    <source>
        <dbReference type="SAM" id="MobiDB-lite"/>
    </source>
</evidence>
<dbReference type="EMBL" id="MCGG01000053">
    <property type="protein sequence ID" value="OEJ65263.1"/>
    <property type="molecule type" value="Genomic_DNA"/>
</dbReference>